<dbReference type="InterPro" id="IPR004360">
    <property type="entry name" value="Glyas_Fos-R_dOase_dom"/>
</dbReference>
<organism evidence="2 3">
    <name type="scientific">Sphingobacterium oryzagri</name>
    <dbReference type="NCBI Taxonomy" id="3025669"/>
    <lineage>
        <taxon>Bacteria</taxon>
        <taxon>Pseudomonadati</taxon>
        <taxon>Bacteroidota</taxon>
        <taxon>Sphingobacteriia</taxon>
        <taxon>Sphingobacteriales</taxon>
        <taxon>Sphingobacteriaceae</taxon>
        <taxon>Sphingobacterium</taxon>
    </lineage>
</organism>
<dbReference type="Pfam" id="PF00903">
    <property type="entry name" value="Glyoxalase"/>
    <property type="match status" value="1"/>
</dbReference>
<keyword evidence="3" id="KW-1185">Reference proteome</keyword>
<name>A0ABY7WNE2_9SPHI</name>
<gene>
    <name evidence="2" type="ORF">PQ465_06685</name>
</gene>
<evidence type="ECO:0000313" key="2">
    <source>
        <dbReference type="EMBL" id="WDF70059.1"/>
    </source>
</evidence>
<dbReference type="Proteomes" id="UP001221558">
    <property type="component" value="Chromosome"/>
</dbReference>
<protein>
    <submittedName>
        <fullName evidence="2">VOC family protein</fullName>
    </submittedName>
</protein>
<evidence type="ECO:0000259" key="1">
    <source>
        <dbReference type="PROSITE" id="PS51819"/>
    </source>
</evidence>
<reference evidence="2 3" key="1">
    <citation type="submission" date="2023-02" db="EMBL/GenBank/DDBJ databases">
        <title>Genome sequence of Sphingobacterium sp. KACC 22765.</title>
        <authorList>
            <person name="Kim S."/>
            <person name="Heo J."/>
            <person name="Kwon S.-W."/>
        </authorList>
    </citation>
    <scope>NUCLEOTIDE SEQUENCE [LARGE SCALE GENOMIC DNA]</scope>
    <source>
        <strain evidence="2 3">KACC 22765</strain>
    </source>
</reference>
<accession>A0ABY7WNE2</accession>
<evidence type="ECO:0000313" key="3">
    <source>
        <dbReference type="Proteomes" id="UP001221558"/>
    </source>
</evidence>
<dbReference type="CDD" id="cd06587">
    <property type="entry name" value="VOC"/>
    <property type="match status" value="1"/>
</dbReference>
<dbReference type="InterPro" id="IPR037523">
    <property type="entry name" value="VOC_core"/>
</dbReference>
<dbReference type="SUPFAM" id="SSF54593">
    <property type="entry name" value="Glyoxalase/Bleomycin resistance protein/Dihydroxybiphenyl dioxygenase"/>
    <property type="match status" value="1"/>
</dbReference>
<dbReference type="InterPro" id="IPR029068">
    <property type="entry name" value="Glyas_Bleomycin-R_OHBP_Dase"/>
</dbReference>
<dbReference type="EMBL" id="CP117880">
    <property type="protein sequence ID" value="WDF70059.1"/>
    <property type="molecule type" value="Genomic_DNA"/>
</dbReference>
<sequence>METKLLGLRTVIYLVSDLEAATSWYSEAFTTVPYFKEPFYVGFEIAGYELGLQPSETSTDNKQESVVAFWGVQNISEEYQRFIDLGAKPYEEPEEVGGGIFVAKVTDPWGNLIGLIFNPHFELPG</sequence>
<dbReference type="Gene3D" id="3.10.180.10">
    <property type="entry name" value="2,3-Dihydroxybiphenyl 1,2-Dioxygenase, domain 1"/>
    <property type="match status" value="1"/>
</dbReference>
<feature type="domain" description="VOC" evidence="1">
    <location>
        <begin position="7"/>
        <end position="118"/>
    </location>
</feature>
<dbReference type="RefSeq" id="WP_274268766.1">
    <property type="nucleotide sequence ID" value="NZ_CP117880.1"/>
</dbReference>
<proteinExistence type="predicted"/>
<dbReference type="PROSITE" id="PS51819">
    <property type="entry name" value="VOC"/>
    <property type="match status" value="1"/>
</dbReference>